<proteinExistence type="predicted"/>
<dbReference type="Proteomes" id="UP001178507">
    <property type="component" value="Unassembled WGS sequence"/>
</dbReference>
<dbReference type="EMBL" id="CAUJNA010000311">
    <property type="protein sequence ID" value="CAJ1375264.1"/>
    <property type="molecule type" value="Genomic_DNA"/>
</dbReference>
<reference evidence="1" key="1">
    <citation type="submission" date="2023-08" db="EMBL/GenBank/DDBJ databases">
        <authorList>
            <person name="Chen Y."/>
            <person name="Shah S."/>
            <person name="Dougan E. K."/>
            <person name="Thang M."/>
            <person name="Chan C."/>
        </authorList>
    </citation>
    <scope>NUCLEOTIDE SEQUENCE</scope>
</reference>
<accession>A0AA36HVK2</accession>
<organism evidence="1 2">
    <name type="scientific">Effrenium voratum</name>
    <dbReference type="NCBI Taxonomy" id="2562239"/>
    <lineage>
        <taxon>Eukaryota</taxon>
        <taxon>Sar</taxon>
        <taxon>Alveolata</taxon>
        <taxon>Dinophyceae</taxon>
        <taxon>Suessiales</taxon>
        <taxon>Symbiodiniaceae</taxon>
        <taxon>Effrenium</taxon>
    </lineage>
</organism>
<evidence type="ECO:0000313" key="2">
    <source>
        <dbReference type="Proteomes" id="UP001178507"/>
    </source>
</evidence>
<comment type="caution">
    <text evidence="1">The sequence shown here is derived from an EMBL/GenBank/DDBJ whole genome shotgun (WGS) entry which is preliminary data.</text>
</comment>
<keyword evidence="2" id="KW-1185">Reference proteome</keyword>
<gene>
    <name evidence="1" type="ORF">EVOR1521_LOCUS4576</name>
</gene>
<dbReference type="AlphaFoldDB" id="A0AA36HVK2"/>
<name>A0AA36HVK2_9DINO</name>
<sequence>MITTANAPVCPPEVRELPGPRSGFGAHIHRHPDNHDKRFFNTTHGEFYGEGSRQKVTRDAYSIPHAAGLSAEHTEGRVNGMKVGMLCGEAYNDSSNPGSNTRTQRSWLYQGDPALKNLHHAGKKPSLPSFDTELSLPLGEGAMSKVRADLKARQGRLYRVATHITKGNHKRPGISIFQDDVIETSQS</sequence>
<evidence type="ECO:0000313" key="1">
    <source>
        <dbReference type="EMBL" id="CAJ1375264.1"/>
    </source>
</evidence>
<protein>
    <submittedName>
        <fullName evidence="1">Uncharacterized protein</fullName>
    </submittedName>
</protein>